<sequence length="582" mass="64909">MSPFISVCACCWFFVAASASRDLTYRDSDILSLNTAQRTSEQPYRTGFHFQPTKNWMNDPNGLMYYKGYYHLFYQWNPYGAVWGTITWGHAVSTDMLQWHILDVALAPDQWYDINGCWTGSATFVAANRPVLIYTGWTNISSSVEHKIQVQAVAVPHDSEDPLLQKWIKVNDNPILVAPIGIDPTEFRDPTTAWIGADGKWRMVVGSKRKEDGVALLYRSSDFLHWHKAEDPLHSVVDTGMWECPDFYPVSIGGQNGLDTSVNGPDVIHVLKASLANDKHDYYVVGTYNSDYDTFTPADSSHNVGIGLRYDYGKFYASKTFYDSAKGRRILFGWVNESSSAKNDIVKGWSSLQGFPRKIWLNGETKSSILQWPIQEIETLRRRSDSLSGIFLEANSVTRVTGVEGAQLDVEVEFDMPSLNEAEILEVDSSNVQLACSQVGKSHKGAVGPFGLLVLASEDLKEQTAVFFYAVLTGGGWKTLICSDQGRSSLNNDVDKTSYGSYMSVPSNDKSLRLRTLVDHSIVETFAQGGEICITSRVYPVKAVNNQAHLYLFNNGSVPVRVSHMIAWELASTTIDVDVPAR</sequence>
<dbReference type="InterPro" id="IPR013320">
    <property type="entry name" value="ConA-like_dom_sf"/>
</dbReference>
<comment type="similarity">
    <text evidence="1 4">Belongs to the glycosyl hydrolase 32 family.</text>
</comment>
<keyword evidence="5" id="KW-0732">Signal</keyword>
<feature type="domain" description="Glycosyl hydrolase family 32 N-terminal" evidence="6">
    <location>
        <begin position="49"/>
        <end position="373"/>
    </location>
</feature>
<evidence type="ECO:0000313" key="9">
    <source>
        <dbReference type="Proteomes" id="UP000825935"/>
    </source>
</evidence>
<dbReference type="InterPro" id="IPR050551">
    <property type="entry name" value="Fructan_Metab_Enzymes"/>
</dbReference>
<dbReference type="Pfam" id="PF00251">
    <property type="entry name" value="Glyco_hydro_32N"/>
    <property type="match status" value="1"/>
</dbReference>
<dbReference type="InterPro" id="IPR013189">
    <property type="entry name" value="Glyco_hydro_32_C"/>
</dbReference>
<dbReference type="InterPro" id="IPR013148">
    <property type="entry name" value="Glyco_hydro_32_N"/>
</dbReference>
<dbReference type="PANTHER" id="PTHR31953">
    <property type="entry name" value="BETA-FRUCTOFURANOSIDASE, INSOLUBLE ISOENZYME CWINV1-RELATED"/>
    <property type="match status" value="1"/>
</dbReference>
<dbReference type="InterPro" id="IPR018053">
    <property type="entry name" value="Glyco_hydro_32_AS"/>
</dbReference>
<dbReference type="CDD" id="cd18624">
    <property type="entry name" value="GH32_Fruct1-like"/>
    <property type="match status" value="1"/>
</dbReference>
<dbReference type="AlphaFoldDB" id="A0A8T2TW30"/>
<feature type="domain" description="Glycosyl hydrolase family 32 C-terminal" evidence="7">
    <location>
        <begin position="376"/>
        <end position="568"/>
    </location>
</feature>
<dbReference type="Pfam" id="PF08244">
    <property type="entry name" value="Glyco_hydro_32C"/>
    <property type="match status" value="1"/>
</dbReference>
<dbReference type="OMA" id="DIHMING"/>
<keyword evidence="3 4" id="KW-0326">Glycosidase</keyword>
<feature type="signal peptide" evidence="5">
    <location>
        <begin position="1"/>
        <end position="19"/>
    </location>
</feature>
<evidence type="ECO:0000256" key="3">
    <source>
        <dbReference type="ARBA" id="ARBA00023295"/>
    </source>
</evidence>
<evidence type="ECO:0000256" key="5">
    <source>
        <dbReference type="SAM" id="SignalP"/>
    </source>
</evidence>
<evidence type="ECO:0000313" key="8">
    <source>
        <dbReference type="EMBL" id="KAH7426490.1"/>
    </source>
</evidence>
<dbReference type="Proteomes" id="UP000825935">
    <property type="component" value="Chromosome 10"/>
</dbReference>
<gene>
    <name evidence="8" type="ORF">KP509_10G003300</name>
</gene>
<dbReference type="Gene3D" id="2.115.10.20">
    <property type="entry name" value="Glycosyl hydrolase domain, family 43"/>
    <property type="match status" value="1"/>
</dbReference>
<dbReference type="FunFam" id="2.115.10.20:FF:000001">
    <property type="entry name" value="Beta-fructofuranosidase, insoluble isoenzyme CWINV1"/>
    <property type="match status" value="1"/>
</dbReference>
<dbReference type="EMBL" id="CM035415">
    <property type="protein sequence ID" value="KAH7426490.1"/>
    <property type="molecule type" value="Genomic_DNA"/>
</dbReference>
<dbReference type="InterPro" id="IPR001362">
    <property type="entry name" value="Glyco_hydro_32"/>
</dbReference>
<dbReference type="GO" id="GO:0004553">
    <property type="term" value="F:hydrolase activity, hydrolyzing O-glycosyl compounds"/>
    <property type="evidence" value="ECO:0007669"/>
    <property type="project" value="InterPro"/>
</dbReference>
<dbReference type="OrthoDB" id="202537at2759"/>
<accession>A0A8T2TW30</accession>
<evidence type="ECO:0000256" key="4">
    <source>
        <dbReference type="RuleBase" id="RU362110"/>
    </source>
</evidence>
<dbReference type="PROSITE" id="PS00609">
    <property type="entry name" value="GLYCOSYL_HYDROL_F32"/>
    <property type="match status" value="1"/>
</dbReference>
<name>A0A8T2TW30_CERRI</name>
<organism evidence="8 9">
    <name type="scientific">Ceratopteris richardii</name>
    <name type="common">Triangle waterfern</name>
    <dbReference type="NCBI Taxonomy" id="49495"/>
    <lineage>
        <taxon>Eukaryota</taxon>
        <taxon>Viridiplantae</taxon>
        <taxon>Streptophyta</taxon>
        <taxon>Embryophyta</taxon>
        <taxon>Tracheophyta</taxon>
        <taxon>Polypodiopsida</taxon>
        <taxon>Polypodiidae</taxon>
        <taxon>Polypodiales</taxon>
        <taxon>Pteridineae</taxon>
        <taxon>Pteridaceae</taxon>
        <taxon>Parkerioideae</taxon>
        <taxon>Ceratopteris</taxon>
    </lineage>
</organism>
<evidence type="ECO:0000256" key="1">
    <source>
        <dbReference type="ARBA" id="ARBA00009902"/>
    </source>
</evidence>
<dbReference type="SUPFAM" id="SSF49899">
    <property type="entry name" value="Concanavalin A-like lectins/glucanases"/>
    <property type="match status" value="1"/>
</dbReference>
<evidence type="ECO:0000256" key="2">
    <source>
        <dbReference type="ARBA" id="ARBA00022801"/>
    </source>
</evidence>
<feature type="chain" id="PRO_5035783236" description="Beta-fructofuranosidase" evidence="5">
    <location>
        <begin position="20"/>
        <end position="582"/>
    </location>
</feature>
<dbReference type="GO" id="GO:0005975">
    <property type="term" value="P:carbohydrate metabolic process"/>
    <property type="evidence" value="ECO:0007669"/>
    <property type="project" value="InterPro"/>
</dbReference>
<evidence type="ECO:0000259" key="7">
    <source>
        <dbReference type="Pfam" id="PF08244"/>
    </source>
</evidence>
<keyword evidence="2 4" id="KW-0378">Hydrolase</keyword>
<dbReference type="InterPro" id="IPR023296">
    <property type="entry name" value="Glyco_hydro_beta-prop_sf"/>
</dbReference>
<comment type="caution">
    <text evidence="8">The sequence shown here is derived from an EMBL/GenBank/DDBJ whole genome shotgun (WGS) entry which is preliminary data.</text>
</comment>
<dbReference type="Gene3D" id="2.60.120.560">
    <property type="entry name" value="Exo-inulinase, domain 1"/>
    <property type="match status" value="1"/>
</dbReference>
<keyword evidence="9" id="KW-1185">Reference proteome</keyword>
<protein>
    <recommendedName>
        <fullName evidence="10">Beta-fructofuranosidase</fullName>
    </recommendedName>
</protein>
<evidence type="ECO:0000259" key="6">
    <source>
        <dbReference type="Pfam" id="PF00251"/>
    </source>
</evidence>
<dbReference type="SUPFAM" id="SSF75005">
    <property type="entry name" value="Arabinanase/levansucrase/invertase"/>
    <property type="match status" value="1"/>
</dbReference>
<reference evidence="8" key="1">
    <citation type="submission" date="2021-08" db="EMBL/GenBank/DDBJ databases">
        <title>WGS assembly of Ceratopteris richardii.</title>
        <authorList>
            <person name="Marchant D.B."/>
            <person name="Chen G."/>
            <person name="Jenkins J."/>
            <person name="Shu S."/>
            <person name="Leebens-Mack J."/>
            <person name="Grimwood J."/>
            <person name="Schmutz J."/>
            <person name="Soltis P."/>
            <person name="Soltis D."/>
            <person name="Chen Z.-H."/>
        </authorList>
    </citation>
    <scope>NUCLEOTIDE SEQUENCE</scope>
    <source>
        <strain evidence="8">Whitten #5841</strain>
        <tissue evidence="8">Leaf</tissue>
    </source>
</reference>
<proteinExistence type="inferred from homology"/>
<dbReference type="SMART" id="SM00640">
    <property type="entry name" value="Glyco_32"/>
    <property type="match status" value="1"/>
</dbReference>
<evidence type="ECO:0008006" key="10">
    <source>
        <dbReference type="Google" id="ProtNLM"/>
    </source>
</evidence>